<feature type="region of interest" description="VHIID" evidence="3">
    <location>
        <begin position="298"/>
        <end position="363"/>
    </location>
</feature>
<evidence type="ECO:0000256" key="4">
    <source>
        <dbReference type="SAM" id="MobiDB-lite"/>
    </source>
</evidence>
<accession>A0A811MKB2</accession>
<evidence type="ECO:0000256" key="3">
    <source>
        <dbReference type="PROSITE-ProRule" id="PRU01191"/>
    </source>
</evidence>
<dbReference type="PROSITE" id="PS50985">
    <property type="entry name" value="GRAS"/>
    <property type="match status" value="1"/>
</dbReference>
<feature type="region of interest" description="Disordered" evidence="4">
    <location>
        <begin position="190"/>
        <end position="214"/>
    </location>
</feature>
<dbReference type="InterPro" id="IPR005202">
    <property type="entry name" value="TF_GRAS"/>
</dbReference>
<evidence type="ECO:0000256" key="2">
    <source>
        <dbReference type="ARBA" id="ARBA00023163"/>
    </source>
</evidence>
<dbReference type="Proteomes" id="UP000604825">
    <property type="component" value="Unassembled WGS sequence"/>
</dbReference>
<keyword evidence="6" id="KW-1185">Reference proteome</keyword>
<protein>
    <recommendedName>
        <fullName evidence="7">Scarecrow-like protein 9</fullName>
    </recommendedName>
</protein>
<keyword evidence="1" id="KW-0805">Transcription regulation</keyword>
<evidence type="ECO:0008006" key="7">
    <source>
        <dbReference type="Google" id="ProtNLM"/>
    </source>
</evidence>
<dbReference type="EMBL" id="CAJGYO010000001">
    <property type="protein sequence ID" value="CAD6205726.1"/>
    <property type="molecule type" value="Genomic_DNA"/>
</dbReference>
<dbReference type="PANTHER" id="PTHR31636">
    <property type="entry name" value="OSJNBA0084A10.13 PROTEIN-RELATED"/>
    <property type="match status" value="1"/>
</dbReference>
<dbReference type="Pfam" id="PF03514">
    <property type="entry name" value="GRAS"/>
    <property type="match status" value="2"/>
</dbReference>
<feature type="region of interest" description="SAW" evidence="3">
    <location>
        <begin position="476"/>
        <end position="551"/>
    </location>
</feature>
<comment type="caution">
    <text evidence="3">Lacks conserved residue(s) required for the propagation of feature annotation.</text>
</comment>
<comment type="similarity">
    <text evidence="3">Belongs to the GRAS family.</text>
</comment>
<feature type="short sequence motif" description="VHIID" evidence="3">
    <location>
        <begin position="329"/>
        <end position="333"/>
    </location>
</feature>
<proteinExistence type="inferred from homology"/>
<comment type="caution">
    <text evidence="5">The sequence shown here is derived from an EMBL/GenBank/DDBJ whole genome shotgun (WGS) entry which is preliminary data.</text>
</comment>
<evidence type="ECO:0000256" key="1">
    <source>
        <dbReference type="ARBA" id="ARBA00023015"/>
    </source>
</evidence>
<feature type="region of interest" description="Leucine repeat I (LRI)" evidence="3">
    <location>
        <begin position="219"/>
        <end position="279"/>
    </location>
</feature>
<reference evidence="5" key="1">
    <citation type="submission" date="2020-10" db="EMBL/GenBank/DDBJ databases">
        <authorList>
            <person name="Han B."/>
            <person name="Lu T."/>
            <person name="Zhao Q."/>
            <person name="Huang X."/>
            <person name="Zhao Y."/>
        </authorList>
    </citation>
    <scope>NUCLEOTIDE SEQUENCE</scope>
</reference>
<keyword evidence="2" id="KW-0804">Transcription</keyword>
<sequence>MESPEYCEINSNTTLDYINRLLMEEGTDEKASIYQRHDALQAMEKPFYDILGQAYPSSPKETMISRDTQVDCPQDNYSEQACSGSFFTDILGPQGMHLVANDGASECDHLSLQFERGAEEANKFVPSIVKLVDLDSNGLPDSNQMIKATIGQKGKHVSKIQSHPHVDLEFLEARNIPFDVAHLREIKAKEANSSSQNVRRKGYGQGQMKSQGKKKEEGIDLRAHLMQCAQAIVVNNLPFASELLKKIRHHDSPYGDGSQRLALYFAIGLEARLAGTGSQMYQKLMEKRTRATDMLKAYRLFNAVCPFARVAYYFSNQTIADLLNGRPKVHIIDFGITLGFQWPSLIQRFAKQEGGPPKLRITGIDVPQPGFRPRAIIEATGKRLAETKYLGDETEDIDSARDRVLCTMKRINPEVLILGIANGMYSSPFFLPRFREVLFHYSALFDMLDATALQSDEDRIQIERDLLGASALNVVACEGAERIERPETYKQWQVRCLKAGFKQLPVNKAILKRSIDEKNKHYHEDFVIDEDSRWLLQGWKGRIMHAVSSWKPKESYTNQEINGGIHLVAWEKKGNALKQSMLDIEWFPRTGVDEITLNSFLGKVIQSGNTVCGIN</sequence>
<name>A0A811MKB2_9POAL</name>
<evidence type="ECO:0000313" key="6">
    <source>
        <dbReference type="Proteomes" id="UP000604825"/>
    </source>
</evidence>
<organism evidence="5 6">
    <name type="scientific">Miscanthus lutarioriparius</name>
    <dbReference type="NCBI Taxonomy" id="422564"/>
    <lineage>
        <taxon>Eukaryota</taxon>
        <taxon>Viridiplantae</taxon>
        <taxon>Streptophyta</taxon>
        <taxon>Embryophyta</taxon>
        <taxon>Tracheophyta</taxon>
        <taxon>Spermatophyta</taxon>
        <taxon>Magnoliopsida</taxon>
        <taxon>Liliopsida</taxon>
        <taxon>Poales</taxon>
        <taxon>Poaceae</taxon>
        <taxon>PACMAD clade</taxon>
        <taxon>Panicoideae</taxon>
        <taxon>Andropogonodae</taxon>
        <taxon>Andropogoneae</taxon>
        <taxon>Saccharinae</taxon>
        <taxon>Miscanthus</taxon>
    </lineage>
</organism>
<evidence type="ECO:0000313" key="5">
    <source>
        <dbReference type="EMBL" id="CAD6205726.1"/>
    </source>
</evidence>
<gene>
    <name evidence="5" type="ORF">NCGR_LOCUS3508</name>
</gene>
<dbReference type="AlphaFoldDB" id="A0A811MKB2"/>
<dbReference type="OrthoDB" id="47276at2759"/>